<dbReference type="Pfam" id="PF08395">
    <property type="entry name" value="7tm_7"/>
    <property type="match status" value="1"/>
</dbReference>
<dbReference type="Proteomes" id="UP000198287">
    <property type="component" value="Unassembled WGS sequence"/>
</dbReference>
<keyword evidence="3 6" id="KW-0812">Transmembrane</keyword>
<evidence type="ECO:0000313" key="7">
    <source>
        <dbReference type="EMBL" id="OXA38598.1"/>
    </source>
</evidence>
<feature type="transmembrane region" description="Helical" evidence="6">
    <location>
        <begin position="142"/>
        <end position="162"/>
    </location>
</feature>
<evidence type="ECO:0000313" key="8">
    <source>
        <dbReference type="Proteomes" id="UP000198287"/>
    </source>
</evidence>
<feature type="transmembrane region" description="Helical" evidence="6">
    <location>
        <begin position="182"/>
        <end position="200"/>
    </location>
</feature>
<evidence type="ECO:0008006" key="9">
    <source>
        <dbReference type="Google" id="ProtNLM"/>
    </source>
</evidence>
<comment type="caution">
    <text evidence="7">The sequence shown here is derived from an EMBL/GenBank/DDBJ whole genome shotgun (WGS) entry which is preliminary data.</text>
</comment>
<evidence type="ECO:0000256" key="1">
    <source>
        <dbReference type="ARBA" id="ARBA00004651"/>
    </source>
</evidence>
<evidence type="ECO:0000256" key="2">
    <source>
        <dbReference type="ARBA" id="ARBA00022475"/>
    </source>
</evidence>
<dbReference type="InterPro" id="IPR013604">
    <property type="entry name" value="7TM_chemorcpt"/>
</dbReference>
<evidence type="ECO:0000256" key="4">
    <source>
        <dbReference type="ARBA" id="ARBA00022989"/>
    </source>
</evidence>
<feature type="transmembrane region" description="Helical" evidence="6">
    <location>
        <begin position="45"/>
        <end position="63"/>
    </location>
</feature>
<dbReference type="GO" id="GO:0005886">
    <property type="term" value="C:plasma membrane"/>
    <property type="evidence" value="ECO:0007669"/>
    <property type="project" value="UniProtKB-SubCell"/>
</dbReference>
<evidence type="ECO:0000256" key="6">
    <source>
        <dbReference type="SAM" id="Phobius"/>
    </source>
</evidence>
<dbReference type="AlphaFoldDB" id="A0A226D1B6"/>
<accession>A0A226D1B6</accession>
<feature type="transmembrane region" description="Helical" evidence="6">
    <location>
        <begin position="83"/>
        <end position="102"/>
    </location>
</feature>
<reference evidence="7 8" key="1">
    <citation type="submission" date="2015-12" db="EMBL/GenBank/DDBJ databases">
        <title>The genome of Folsomia candida.</title>
        <authorList>
            <person name="Faddeeva A."/>
            <person name="Derks M.F."/>
            <person name="Anvar Y."/>
            <person name="Smit S."/>
            <person name="Van Straalen N."/>
            <person name="Roelofs D."/>
        </authorList>
    </citation>
    <scope>NUCLEOTIDE SEQUENCE [LARGE SCALE GENOMIC DNA]</scope>
    <source>
        <strain evidence="7 8">VU population</strain>
        <tissue evidence="7">Whole body</tissue>
    </source>
</reference>
<feature type="transmembrane region" description="Helical" evidence="6">
    <location>
        <begin position="311"/>
        <end position="329"/>
    </location>
</feature>
<dbReference type="EMBL" id="LNIX01000044">
    <property type="protein sequence ID" value="OXA38598.1"/>
    <property type="molecule type" value="Genomic_DNA"/>
</dbReference>
<keyword evidence="5 6" id="KW-0472">Membrane</keyword>
<keyword evidence="4 6" id="KW-1133">Transmembrane helix</keyword>
<proteinExistence type="predicted"/>
<keyword evidence="2" id="KW-1003">Cell membrane</keyword>
<sequence length="373" mass="43361">MEIFFLRLFQVLGFVPVSLENSTNHKNTSSFPRVKKALASVRIKYLPTLLFTSFSLLLLLSFIHNTSSCTSSEIINILKTRGTYFFVLIVKSVSHMICATFIKLDMAFEGKKLVKFYKNFFLLLSKFDPAKNKNRHYPRFKIEFAIFLAIITYWSVDMYFSVSRISISGVVLFLRVGPVVLGYYHSAFAFLQVYFLIWYLEVLKRIRAIAVRELKNTGSRRPGGDSNLIRKKPRLERYFPDNDPDSELLSTLDHNDIVDLYNNVRQQVAEFGKLFGPWVSLDIGHSVLRIIFSGYFIASIMSRKNPNFSQIMQNFFTMVVYLYLLYMVARLGSELESESQDILFDLGKLEDFKNLNHCKVILMHRSKNNHVEE</sequence>
<keyword evidence="8" id="KW-1185">Reference proteome</keyword>
<gene>
    <name evidence="7" type="ORF">Fcan01_26527</name>
</gene>
<comment type="subcellular location">
    <subcellularLocation>
        <location evidence="1">Cell membrane</location>
        <topology evidence="1">Multi-pass membrane protein</topology>
    </subcellularLocation>
</comment>
<organism evidence="7 8">
    <name type="scientific">Folsomia candida</name>
    <name type="common">Springtail</name>
    <dbReference type="NCBI Taxonomy" id="158441"/>
    <lineage>
        <taxon>Eukaryota</taxon>
        <taxon>Metazoa</taxon>
        <taxon>Ecdysozoa</taxon>
        <taxon>Arthropoda</taxon>
        <taxon>Hexapoda</taxon>
        <taxon>Collembola</taxon>
        <taxon>Entomobryomorpha</taxon>
        <taxon>Isotomoidea</taxon>
        <taxon>Isotomidae</taxon>
        <taxon>Proisotominae</taxon>
        <taxon>Folsomia</taxon>
    </lineage>
</organism>
<protein>
    <recommendedName>
        <fullName evidence="9">Gustatory receptor</fullName>
    </recommendedName>
</protein>
<evidence type="ECO:0000256" key="3">
    <source>
        <dbReference type="ARBA" id="ARBA00022692"/>
    </source>
</evidence>
<name>A0A226D1B6_FOLCA</name>
<evidence type="ECO:0000256" key="5">
    <source>
        <dbReference type="ARBA" id="ARBA00023136"/>
    </source>
</evidence>
<dbReference type="GO" id="GO:0050909">
    <property type="term" value="P:sensory perception of taste"/>
    <property type="evidence" value="ECO:0007669"/>
    <property type="project" value="InterPro"/>
</dbReference>